<evidence type="ECO:0000313" key="1">
    <source>
        <dbReference type="EMBL" id="GLQ12079.1"/>
    </source>
</evidence>
<dbReference type="EMBL" id="BSNG01000003">
    <property type="protein sequence ID" value="GLQ12079.1"/>
    <property type="molecule type" value="Genomic_DNA"/>
</dbReference>
<accession>A0ABQ5UJ18</accession>
<name>A0ABQ5UJ18_9HYPH</name>
<dbReference type="RefSeq" id="WP_284393874.1">
    <property type="nucleotide sequence ID" value="NZ_BSNG01000003.1"/>
</dbReference>
<proteinExistence type="predicted"/>
<protein>
    <recommendedName>
        <fullName evidence="3">DUF4435 domain-containing protein</fullName>
    </recommendedName>
</protein>
<evidence type="ECO:0008006" key="3">
    <source>
        <dbReference type="Google" id="ProtNLM"/>
    </source>
</evidence>
<reference evidence="1" key="2">
    <citation type="submission" date="2023-01" db="EMBL/GenBank/DDBJ databases">
        <title>Draft genome sequence of Devosia yakushimensis strain NBRC 103855.</title>
        <authorList>
            <person name="Sun Q."/>
            <person name="Mori K."/>
        </authorList>
    </citation>
    <scope>NUCLEOTIDE SEQUENCE</scope>
    <source>
        <strain evidence="1">NBRC 103855</strain>
    </source>
</reference>
<keyword evidence="2" id="KW-1185">Reference proteome</keyword>
<organism evidence="1 2">
    <name type="scientific">Devosia yakushimensis</name>
    <dbReference type="NCBI Taxonomy" id="470028"/>
    <lineage>
        <taxon>Bacteria</taxon>
        <taxon>Pseudomonadati</taxon>
        <taxon>Pseudomonadota</taxon>
        <taxon>Alphaproteobacteria</taxon>
        <taxon>Hyphomicrobiales</taxon>
        <taxon>Devosiaceae</taxon>
        <taxon>Devosia</taxon>
    </lineage>
</organism>
<sequence>MPSLSELRDTTALRHRYVKKVVVYVESEADANLFRTIVGPGFNEHIVFEPPPEGGTGCGPARAYVEKYRPDDPNVYALLDGEASVPESEGFKSFVKSDGAIFSLDQSDGLLYLADHEAENILLRQADIVAYIVDQTTLADLGKRKPEEIVRKVSEIVDRQFLGALCKYASYLLHAEGKISGVLGGTHAQDARDEDTQRLLEERVASGNCDWQTFKDELDRVRDHIILHMESMDETGKTTTKWRLADGKIALRQMRATYGIAPTWEVPLAKSVASSDYARKFREDLFRFTKIPVAA</sequence>
<gene>
    <name evidence="1" type="ORF">GCM10007913_40110</name>
</gene>
<evidence type="ECO:0000313" key="2">
    <source>
        <dbReference type="Proteomes" id="UP001161406"/>
    </source>
</evidence>
<reference evidence="1" key="1">
    <citation type="journal article" date="2014" name="Int. J. Syst. Evol. Microbiol.">
        <title>Complete genome of a new Firmicutes species belonging to the dominant human colonic microbiota ('Ruminococcus bicirculans') reveals two chromosomes and a selective capacity to utilize plant glucans.</title>
        <authorList>
            <consortium name="NISC Comparative Sequencing Program"/>
            <person name="Wegmann U."/>
            <person name="Louis P."/>
            <person name="Goesmann A."/>
            <person name="Henrissat B."/>
            <person name="Duncan S.H."/>
            <person name="Flint H.J."/>
        </authorList>
    </citation>
    <scope>NUCLEOTIDE SEQUENCE</scope>
    <source>
        <strain evidence="1">NBRC 103855</strain>
    </source>
</reference>
<dbReference type="Proteomes" id="UP001161406">
    <property type="component" value="Unassembled WGS sequence"/>
</dbReference>
<comment type="caution">
    <text evidence="1">The sequence shown here is derived from an EMBL/GenBank/DDBJ whole genome shotgun (WGS) entry which is preliminary data.</text>
</comment>